<reference evidence="1" key="2">
    <citation type="submission" date="2017-06" db="EMBL/GenBank/DDBJ databases">
        <title>WGS assembly of Brachypodium distachyon.</title>
        <authorList>
            <consortium name="The International Brachypodium Initiative"/>
            <person name="Lucas S."/>
            <person name="Harmon-Smith M."/>
            <person name="Lail K."/>
            <person name="Tice H."/>
            <person name="Grimwood J."/>
            <person name="Bruce D."/>
            <person name="Barry K."/>
            <person name="Shu S."/>
            <person name="Lindquist E."/>
            <person name="Wang M."/>
            <person name="Pitluck S."/>
            <person name="Vogel J.P."/>
            <person name="Garvin D.F."/>
            <person name="Mockler T.C."/>
            <person name="Schmutz J."/>
            <person name="Rokhsar D."/>
            <person name="Bevan M.W."/>
        </authorList>
    </citation>
    <scope>NUCLEOTIDE SEQUENCE</scope>
    <source>
        <strain evidence="1">Bd21</strain>
    </source>
</reference>
<dbReference type="InParanoid" id="A0A0Q3I4M1"/>
<organism evidence="1">
    <name type="scientific">Brachypodium distachyon</name>
    <name type="common">Purple false brome</name>
    <name type="synonym">Trachynia distachya</name>
    <dbReference type="NCBI Taxonomy" id="15368"/>
    <lineage>
        <taxon>Eukaryota</taxon>
        <taxon>Viridiplantae</taxon>
        <taxon>Streptophyta</taxon>
        <taxon>Embryophyta</taxon>
        <taxon>Tracheophyta</taxon>
        <taxon>Spermatophyta</taxon>
        <taxon>Magnoliopsida</taxon>
        <taxon>Liliopsida</taxon>
        <taxon>Poales</taxon>
        <taxon>Poaceae</taxon>
        <taxon>BOP clade</taxon>
        <taxon>Pooideae</taxon>
        <taxon>Stipodae</taxon>
        <taxon>Brachypodieae</taxon>
        <taxon>Brachypodium</taxon>
    </lineage>
</organism>
<sequence length="171" mass="16657">MEDFRLHCRRCTPPQGRSLVPWARSRKDRVRRQAAMEMSCAGREVTDRGGGTEMETVPYKGERGHTVAGVGAATAGVGATETVGVVDGVGVAGAEGAGAGAAGAEGAGAEVAGAGAAGGGGGVEAARRGACGTRGFPLLVVRCDPPAPDLSFCDMAAAGKGGGGGIGQGFA</sequence>
<protein>
    <submittedName>
        <fullName evidence="1 2">Uncharacterized protein</fullName>
    </submittedName>
</protein>
<dbReference type="Proteomes" id="UP000008810">
    <property type="component" value="Chromosome 3"/>
</dbReference>
<dbReference type="EnsemblPlants" id="KQJ95563">
    <property type="protein sequence ID" value="KQJ95563"/>
    <property type="gene ID" value="BRADI_3g17796v3"/>
</dbReference>
<accession>A0A0Q3I4M1</accession>
<name>A0A0Q3I4M1_BRADI</name>
<evidence type="ECO:0000313" key="3">
    <source>
        <dbReference type="Proteomes" id="UP000008810"/>
    </source>
</evidence>
<reference evidence="2" key="3">
    <citation type="submission" date="2018-08" db="UniProtKB">
        <authorList>
            <consortium name="EnsemblPlants"/>
        </authorList>
    </citation>
    <scope>IDENTIFICATION</scope>
    <source>
        <strain evidence="2">cv. Bd21</strain>
    </source>
</reference>
<proteinExistence type="predicted"/>
<dbReference type="AlphaFoldDB" id="A0A0Q3I4M1"/>
<dbReference type="EMBL" id="CM000882">
    <property type="protein sequence ID" value="KQJ95563.1"/>
    <property type="molecule type" value="Genomic_DNA"/>
</dbReference>
<dbReference type="Gramene" id="KQJ95563">
    <property type="protein sequence ID" value="KQJ95563"/>
    <property type="gene ID" value="BRADI_3g17796v3"/>
</dbReference>
<reference evidence="1 2" key="1">
    <citation type="journal article" date="2010" name="Nature">
        <title>Genome sequencing and analysis of the model grass Brachypodium distachyon.</title>
        <authorList>
            <consortium name="International Brachypodium Initiative"/>
        </authorList>
    </citation>
    <scope>NUCLEOTIDE SEQUENCE [LARGE SCALE GENOMIC DNA]</scope>
    <source>
        <strain evidence="1 2">Bd21</strain>
    </source>
</reference>
<keyword evidence="3" id="KW-1185">Reference proteome</keyword>
<gene>
    <name evidence="1" type="ORF">BRADI_3g17796v3</name>
</gene>
<evidence type="ECO:0000313" key="1">
    <source>
        <dbReference type="EMBL" id="KQJ95563.1"/>
    </source>
</evidence>
<evidence type="ECO:0000313" key="2">
    <source>
        <dbReference type="EnsemblPlants" id="KQJ95563"/>
    </source>
</evidence>